<evidence type="ECO:0000313" key="2">
    <source>
        <dbReference type="Proteomes" id="UP000789405"/>
    </source>
</evidence>
<dbReference type="Proteomes" id="UP000789405">
    <property type="component" value="Unassembled WGS sequence"/>
</dbReference>
<dbReference type="AlphaFoldDB" id="A0A9N9JSU5"/>
<comment type="caution">
    <text evidence="1">The sequence shown here is derived from an EMBL/GenBank/DDBJ whole genome shotgun (WGS) entry which is preliminary data.</text>
</comment>
<feature type="non-terminal residue" evidence="1">
    <location>
        <position position="1"/>
    </location>
</feature>
<protein>
    <submittedName>
        <fullName evidence="1">28394_t:CDS:1</fullName>
    </submittedName>
</protein>
<accession>A0A9N9JSU5</accession>
<proteinExistence type="predicted"/>
<dbReference type="OrthoDB" id="2367247at2759"/>
<keyword evidence="2" id="KW-1185">Reference proteome</keyword>
<evidence type="ECO:0000313" key="1">
    <source>
        <dbReference type="EMBL" id="CAG8790388.1"/>
    </source>
</evidence>
<name>A0A9N9JSU5_9GLOM</name>
<dbReference type="EMBL" id="CAJVPY010026873">
    <property type="protein sequence ID" value="CAG8790388.1"/>
    <property type="molecule type" value="Genomic_DNA"/>
</dbReference>
<organism evidence="1 2">
    <name type="scientific">Dentiscutata erythropus</name>
    <dbReference type="NCBI Taxonomy" id="1348616"/>
    <lineage>
        <taxon>Eukaryota</taxon>
        <taxon>Fungi</taxon>
        <taxon>Fungi incertae sedis</taxon>
        <taxon>Mucoromycota</taxon>
        <taxon>Glomeromycotina</taxon>
        <taxon>Glomeromycetes</taxon>
        <taxon>Diversisporales</taxon>
        <taxon>Gigasporaceae</taxon>
        <taxon>Dentiscutata</taxon>
    </lineage>
</organism>
<reference evidence="1" key="1">
    <citation type="submission" date="2021-06" db="EMBL/GenBank/DDBJ databases">
        <authorList>
            <person name="Kallberg Y."/>
            <person name="Tangrot J."/>
            <person name="Rosling A."/>
        </authorList>
    </citation>
    <scope>NUCLEOTIDE SEQUENCE</scope>
    <source>
        <strain evidence="1">MA453B</strain>
    </source>
</reference>
<gene>
    <name evidence="1" type="ORF">DERYTH_LOCUS21301</name>
</gene>
<sequence>KSYKTCNCCRTSKTNNKTTKQSELVGDSNIEQPTIELISFQEISKYIIDAIDDLEYNAELSLSFCV</sequence>